<evidence type="ECO:0000313" key="9">
    <source>
        <dbReference type="Proteomes" id="UP000183407"/>
    </source>
</evidence>
<evidence type="ECO:0000256" key="2">
    <source>
        <dbReference type="ARBA" id="ARBA00009077"/>
    </source>
</evidence>
<dbReference type="InterPro" id="IPR006235">
    <property type="entry name" value="OAc-hSer/O-AcSer_sulfhydrylase"/>
</dbReference>
<dbReference type="GO" id="GO:0003961">
    <property type="term" value="F:O-acetylhomoserine aminocarboxypropyltransferase activity"/>
    <property type="evidence" value="ECO:0007669"/>
    <property type="project" value="TreeGrafter"/>
</dbReference>
<organism evidence="8 9">
    <name type="scientific">Rhodococcus jostii</name>
    <dbReference type="NCBI Taxonomy" id="132919"/>
    <lineage>
        <taxon>Bacteria</taxon>
        <taxon>Bacillati</taxon>
        <taxon>Actinomycetota</taxon>
        <taxon>Actinomycetes</taxon>
        <taxon>Mycobacteriales</taxon>
        <taxon>Nocardiaceae</taxon>
        <taxon>Rhodococcus</taxon>
    </lineage>
</organism>
<evidence type="ECO:0000256" key="3">
    <source>
        <dbReference type="ARBA" id="ARBA00022679"/>
    </source>
</evidence>
<dbReference type="PIRSF" id="PIRSF001434">
    <property type="entry name" value="CGS"/>
    <property type="match status" value="1"/>
</dbReference>
<dbReference type="Proteomes" id="UP000183407">
    <property type="component" value="Unassembled WGS sequence"/>
</dbReference>
<dbReference type="InterPro" id="IPR015424">
    <property type="entry name" value="PyrdxlP-dep_Trfase"/>
</dbReference>
<keyword evidence="5" id="KW-0486">Methionine biosynthesis</keyword>
<dbReference type="GO" id="GO:0030170">
    <property type="term" value="F:pyridoxal phosphate binding"/>
    <property type="evidence" value="ECO:0007669"/>
    <property type="project" value="InterPro"/>
</dbReference>
<accession>A0A1H4X050</accession>
<keyword evidence="4 6" id="KW-0663">Pyridoxal phosphate</keyword>
<reference evidence="9" key="1">
    <citation type="submission" date="2016-10" db="EMBL/GenBank/DDBJ databases">
        <authorList>
            <person name="Varghese N."/>
        </authorList>
    </citation>
    <scope>NUCLEOTIDE SEQUENCE [LARGE SCALE GENOMIC DNA]</scope>
    <source>
        <strain evidence="9">DSM 44719</strain>
    </source>
</reference>
<dbReference type="NCBIfam" id="TIGR01326">
    <property type="entry name" value="OAH_OAS_sulfhy"/>
    <property type="match status" value="1"/>
</dbReference>
<comment type="similarity">
    <text evidence="2 7">Belongs to the trans-sulfuration enzymes family.</text>
</comment>
<dbReference type="GO" id="GO:0071269">
    <property type="term" value="P:L-homocysteine biosynthetic process"/>
    <property type="evidence" value="ECO:0007669"/>
    <property type="project" value="TreeGrafter"/>
</dbReference>
<evidence type="ECO:0000256" key="6">
    <source>
        <dbReference type="PIRSR" id="PIRSR001434-2"/>
    </source>
</evidence>
<gene>
    <name evidence="8" type="ORF">SAMN04490220_3148</name>
</gene>
<proteinExistence type="inferred from homology"/>
<dbReference type="InterPro" id="IPR015422">
    <property type="entry name" value="PyrdxlP-dep_Trfase_small"/>
</dbReference>
<feature type="modified residue" description="N6-(pyridoxal phosphate)lysine" evidence="6">
    <location>
        <position position="255"/>
    </location>
</feature>
<dbReference type="SUPFAM" id="SSF53383">
    <property type="entry name" value="PLP-dependent transferases"/>
    <property type="match status" value="1"/>
</dbReference>
<dbReference type="GO" id="GO:0005737">
    <property type="term" value="C:cytoplasm"/>
    <property type="evidence" value="ECO:0007669"/>
    <property type="project" value="TreeGrafter"/>
</dbReference>
<evidence type="ECO:0000256" key="4">
    <source>
        <dbReference type="ARBA" id="ARBA00022898"/>
    </source>
</evidence>
<comment type="cofactor">
    <cofactor evidence="1 7">
        <name>pyridoxal 5'-phosphate</name>
        <dbReference type="ChEBI" id="CHEBI:597326"/>
    </cofactor>
</comment>
<dbReference type="InterPro" id="IPR054542">
    <property type="entry name" value="Cys_met_metab_PP"/>
</dbReference>
<evidence type="ECO:0000256" key="5">
    <source>
        <dbReference type="ARBA" id="ARBA00023167"/>
    </source>
</evidence>
<dbReference type="Pfam" id="PF01053">
    <property type="entry name" value="Cys_Met_Meta_PP"/>
    <property type="match status" value="1"/>
</dbReference>
<dbReference type="GO" id="GO:0004124">
    <property type="term" value="F:cysteine synthase activity"/>
    <property type="evidence" value="ECO:0007669"/>
    <property type="project" value="TreeGrafter"/>
</dbReference>
<evidence type="ECO:0000256" key="1">
    <source>
        <dbReference type="ARBA" id="ARBA00001933"/>
    </source>
</evidence>
<dbReference type="InterPro" id="IPR000277">
    <property type="entry name" value="Cys/Met-Metab_PyrdxlP-dep_enz"/>
</dbReference>
<dbReference type="GO" id="GO:0019346">
    <property type="term" value="P:transsulfuration"/>
    <property type="evidence" value="ECO:0007669"/>
    <property type="project" value="InterPro"/>
</dbReference>
<dbReference type="FunFam" id="3.40.640.10:FF:000035">
    <property type="entry name" value="O-succinylhomoserine sulfhydrylase"/>
    <property type="match status" value="1"/>
</dbReference>
<evidence type="ECO:0000256" key="7">
    <source>
        <dbReference type="RuleBase" id="RU362118"/>
    </source>
</evidence>
<keyword evidence="5" id="KW-0028">Amino-acid biosynthesis</keyword>
<dbReference type="GO" id="GO:0006535">
    <property type="term" value="P:cysteine biosynthetic process from serine"/>
    <property type="evidence" value="ECO:0007669"/>
    <property type="project" value="TreeGrafter"/>
</dbReference>
<keyword evidence="3" id="KW-0808">Transferase</keyword>
<sequence length="479" mass="52012">MLEQNKTRAFSAYFVFCSEHICFALPFTRFAIHPGPIRSIDEGTGTPMPETTGFATRQVRTGYQPGTAQNTAIPPIYQSVAYDFGSFEQARDIFSLRRKGNLYSRTGNPTQAVFEQRLADLDGGVAALATGSGQSAVAVALLTLAKSGQHIVAARQLYGGTIDLLTDTFADFGIEVTLVDQDDLDGWRAAARPETRAFFAETIGNPVASVLDVRAVADIAHEAGVPLIVDNTIATPYLLRPKDFGADIAVYSATKFIGGHGTSLGGVIVDLGTFDFGAEPQRWIQFTEPYPRIGDLVLWEEFGRERSAYLVYAKTKLVHDLGPALSPFNSFQLLQGLETLDLRLDRQVGSALAIARFLDGHPAVAKVNYPGLPDNRWHAAAQQYLPRGAGSVFSFDLAVDDSRVAKFVDSLQLFAIVANIGDARSLVVHPATTTHSHLDDAQLRDAGFGYRTVRLSIGLENLEDLVDDLRASLDAITEE</sequence>
<protein>
    <submittedName>
        <fullName evidence="8">O-acetylhomoserine sulfhydrylase</fullName>
    </submittedName>
</protein>
<dbReference type="Gene3D" id="3.40.640.10">
    <property type="entry name" value="Type I PLP-dependent aspartate aminotransferase-like (Major domain)"/>
    <property type="match status" value="1"/>
</dbReference>
<dbReference type="AlphaFoldDB" id="A0A1H4X050"/>
<evidence type="ECO:0000313" key="8">
    <source>
        <dbReference type="EMBL" id="SEC99026.1"/>
    </source>
</evidence>
<dbReference type="Gene3D" id="3.90.1150.10">
    <property type="entry name" value="Aspartate Aminotransferase, domain 1"/>
    <property type="match status" value="1"/>
</dbReference>
<dbReference type="EMBL" id="FNTL01000004">
    <property type="protein sequence ID" value="SEC99026.1"/>
    <property type="molecule type" value="Genomic_DNA"/>
</dbReference>
<dbReference type="PANTHER" id="PTHR43797">
    <property type="entry name" value="HOMOCYSTEINE/CYSTEINE SYNTHASE"/>
    <property type="match status" value="1"/>
</dbReference>
<dbReference type="PROSITE" id="PS00868">
    <property type="entry name" value="CYS_MET_METAB_PP"/>
    <property type="match status" value="1"/>
</dbReference>
<dbReference type="CDD" id="cd00614">
    <property type="entry name" value="CGS_like"/>
    <property type="match status" value="1"/>
</dbReference>
<dbReference type="InterPro" id="IPR015421">
    <property type="entry name" value="PyrdxlP-dep_Trfase_major"/>
</dbReference>
<dbReference type="PANTHER" id="PTHR43797:SF2">
    <property type="entry name" value="HOMOCYSTEINE_CYSTEINE SYNTHASE"/>
    <property type="match status" value="1"/>
</dbReference>
<name>A0A1H4X050_RHOJO</name>